<organism evidence="1 2">
    <name type="scientific">Paenibacillus mangrovi</name>
    <dbReference type="NCBI Taxonomy" id="2931978"/>
    <lineage>
        <taxon>Bacteria</taxon>
        <taxon>Bacillati</taxon>
        <taxon>Bacillota</taxon>
        <taxon>Bacilli</taxon>
        <taxon>Bacillales</taxon>
        <taxon>Paenibacillaceae</taxon>
        <taxon>Paenibacillus</taxon>
    </lineage>
</organism>
<reference evidence="1" key="1">
    <citation type="submission" date="2022-04" db="EMBL/GenBank/DDBJ databases">
        <title>Paenibacillus mangrovi sp. nov., a novel endophytic bacterium isolated from bark of Kandelia candel.</title>
        <authorList>
            <person name="Tuo L."/>
        </authorList>
    </citation>
    <scope>NUCLEOTIDE SEQUENCE</scope>
    <source>
        <strain evidence="1">KQZ6P-2</strain>
    </source>
</reference>
<proteinExistence type="predicted"/>
<accession>A0A9X2B246</accession>
<gene>
    <name evidence="1" type="ORF">MUG84_07200</name>
</gene>
<dbReference type="Proteomes" id="UP001139347">
    <property type="component" value="Unassembled WGS sequence"/>
</dbReference>
<comment type="caution">
    <text evidence="1">The sequence shown here is derived from an EMBL/GenBank/DDBJ whole genome shotgun (WGS) entry which is preliminary data.</text>
</comment>
<dbReference type="EMBL" id="JALIRP010000002">
    <property type="protein sequence ID" value="MCJ8011535.1"/>
    <property type="molecule type" value="Genomic_DNA"/>
</dbReference>
<name>A0A9X2B246_9BACL</name>
<sequence length="80" mass="8516">MIFTMFSTGAYAATDTAEANSKLIASIKFDNNLKDDVTQQDLIAKGNYSFVEGVLPGTKALHLESGNGNYISTPQSVLIG</sequence>
<keyword evidence="2" id="KW-1185">Reference proteome</keyword>
<evidence type="ECO:0000313" key="2">
    <source>
        <dbReference type="Proteomes" id="UP001139347"/>
    </source>
</evidence>
<dbReference type="RefSeq" id="WP_244722534.1">
    <property type="nucleotide sequence ID" value="NZ_JALIRP010000002.1"/>
</dbReference>
<dbReference type="AlphaFoldDB" id="A0A9X2B246"/>
<protein>
    <submittedName>
        <fullName evidence="1">Uncharacterized protein</fullName>
    </submittedName>
</protein>
<evidence type="ECO:0000313" key="1">
    <source>
        <dbReference type="EMBL" id="MCJ8011535.1"/>
    </source>
</evidence>